<keyword evidence="7" id="KW-0067">ATP-binding</keyword>
<name>A0A5A7SB76_9NOCA</name>
<keyword evidence="6" id="KW-0547">Nucleotide-binding</keyword>
<keyword evidence="4" id="KW-0548">Nucleotidyltransferase</keyword>
<dbReference type="SUPFAM" id="SSF81301">
    <property type="entry name" value="Nucleotidyltransferase"/>
    <property type="match status" value="1"/>
</dbReference>
<dbReference type="GO" id="GO:0046872">
    <property type="term" value="F:metal ion binding"/>
    <property type="evidence" value="ECO:0007669"/>
    <property type="project" value="UniProtKB-KW"/>
</dbReference>
<dbReference type="Proteomes" id="UP000322244">
    <property type="component" value="Unassembled WGS sequence"/>
</dbReference>
<dbReference type="InterPro" id="IPR043519">
    <property type="entry name" value="NT_sf"/>
</dbReference>
<evidence type="ECO:0000256" key="8">
    <source>
        <dbReference type="ARBA" id="ARBA00022842"/>
    </source>
</evidence>
<gene>
    <name evidence="11" type="ORF">FOY51_12685</name>
</gene>
<evidence type="ECO:0000256" key="4">
    <source>
        <dbReference type="ARBA" id="ARBA00022695"/>
    </source>
</evidence>
<accession>A0A5A7SB76</accession>
<sequence>MTLIAEYLGARQAEDAARLRRAVALRAMVSTGRTQRDIADALGISQPAVSQQLKAAPDLRTVHPEVLVEAAAPILDRLAAERGFTRLAVFGSVARGQARADSDIDLLVEPPAGTTIGTLLALRELFEIILERSVDLVTYGGLKPKLDDDIRGEAVLLG</sequence>
<comment type="cofactor">
    <cofactor evidence="1">
        <name>Mg(2+)</name>
        <dbReference type="ChEBI" id="CHEBI:18420"/>
    </cofactor>
</comment>
<organism evidence="11 12">
    <name type="scientific">Antrihabitans cavernicola</name>
    <dbReference type="NCBI Taxonomy" id="2495913"/>
    <lineage>
        <taxon>Bacteria</taxon>
        <taxon>Bacillati</taxon>
        <taxon>Actinomycetota</taxon>
        <taxon>Actinomycetes</taxon>
        <taxon>Mycobacteriales</taxon>
        <taxon>Nocardiaceae</taxon>
        <taxon>Antrihabitans</taxon>
    </lineage>
</organism>
<protein>
    <submittedName>
        <fullName evidence="11">ArsR family transcriptional regulator</fullName>
    </submittedName>
</protein>
<dbReference type="Gene3D" id="3.30.460.10">
    <property type="entry name" value="Beta Polymerase, domain 2"/>
    <property type="match status" value="1"/>
</dbReference>
<dbReference type="GO" id="GO:0005524">
    <property type="term" value="F:ATP binding"/>
    <property type="evidence" value="ECO:0007669"/>
    <property type="project" value="UniProtKB-KW"/>
</dbReference>
<dbReference type="CDD" id="cd05403">
    <property type="entry name" value="NT_KNTase_like"/>
    <property type="match status" value="1"/>
</dbReference>
<dbReference type="Pfam" id="PF01909">
    <property type="entry name" value="NTP_transf_2"/>
    <property type="match status" value="1"/>
</dbReference>
<reference evidence="11 12" key="1">
    <citation type="submission" date="2019-07" db="EMBL/GenBank/DDBJ databases">
        <title>Rhodococcus cavernicolus sp. nov., isolated from a cave.</title>
        <authorList>
            <person name="Lee S.D."/>
        </authorList>
    </citation>
    <scope>NUCLEOTIDE SEQUENCE [LARGE SCALE GENOMIC DNA]</scope>
    <source>
        <strain evidence="11 12">C1-24</strain>
    </source>
</reference>
<evidence type="ECO:0000256" key="6">
    <source>
        <dbReference type="ARBA" id="ARBA00022741"/>
    </source>
</evidence>
<dbReference type="GO" id="GO:0003677">
    <property type="term" value="F:DNA binding"/>
    <property type="evidence" value="ECO:0007669"/>
    <property type="project" value="InterPro"/>
</dbReference>
<proteinExistence type="inferred from homology"/>
<evidence type="ECO:0000256" key="5">
    <source>
        <dbReference type="ARBA" id="ARBA00022723"/>
    </source>
</evidence>
<evidence type="ECO:0000256" key="1">
    <source>
        <dbReference type="ARBA" id="ARBA00001946"/>
    </source>
</evidence>
<dbReference type="Gene3D" id="1.10.260.40">
    <property type="entry name" value="lambda repressor-like DNA-binding domains"/>
    <property type="match status" value="1"/>
</dbReference>
<keyword evidence="3" id="KW-0808">Transferase</keyword>
<dbReference type="EMBL" id="VLNY01000005">
    <property type="protein sequence ID" value="KAA0022549.1"/>
    <property type="molecule type" value="Genomic_DNA"/>
</dbReference>
<dbReference type="RefSeq" id="WP_149430605.1">
    <property type="nucleotide sequence ID" value="NZ_VLNY01000005.1"/>
</dbReference>
<dbReference type="InterPro" id="IPR002934">
    <property type="entry name" value="Polymerase_NTP_transf_dom"/>
</dbReference>
<feature type="domain" description="Polymerase nucleotidyl transferase" evidence="10">
    <location>
        <begin position="84"/>
        <end position="155"/>
    </location>
</feature>
<comment type="similarity">
    <text evidence="9">Belongs to the MntA antitoxin family.</text>
</comment>
<keyword evidence="8" id="KW-0460">Magnesium</keyword>
<evidence type="ECO:0000256" key="9">
    <source>
        <dbReference type="ARBA" id="ARBA00038276"/>
    </source>
</evidence>
<keyword evidence="2" id="KW-1277">Toxin-antitoxin system</keyword>
<evidence type="ECO:0000256" key="3">
    <source>
        <dbReference type="ARBA" id="ARBA00022679"/>
    </source>
</evidence>
<evidence type="ECO:0000313" key="12">
    <source>
        <dbReference type="Proteomes" id="UP000322244"/>
    </source>
</evidence>
<evidence type="ECO:0000256" key="2">
    <source>
        <dbReference type="ARBA" id="ARBA00022649"/>
    </source>
</evidence>
<dbReference type="GO" id="GO:0016779">
    <property type="term" value="F:nucleotidyltransferase activity"/>
    <property type="evidence" value="ECO:0007669"/>
    <property type="project" value="UniProtKB-KW"/>
</dbReference>
<evidence type="ECO:0000313" key="11">
    <source>
        <dbReference type="EMBL" id="KAA0022549.1"/>
    </source>
</evidence>
<dbReference type="InterPro" id="IPR010982">
    <property type="entry name" value="Lambda_DNA-bd_dom_sf"/>
</dbReference>
<evidence type="ECO:0000256" key="7">
    <source>
        <dbReference type="ARBA" id="ARBA00022840"/>
    </source>
</evidence>
<dbReference type="PANTHER" id="PTHR33571:SF12">
    <property type="entry name" value="BSL3053 PROTEIN"/>
    <property type="match status" value="1"/>
</dbReference>
<keyword evidence="12" id="KW-1185">Reference proteome</keyword>
<dbReference type="AlphaFoldDB" id="A0A5A7SB76"/>
<keyword evidence="5" id="KW-0479">Metal-binding</keyword>
<evidence type="ECO:0000259" key="10">
    <source>
        <dbReference type="Pfam" id="PF01909"/>
    </source>
</evidence>
<dbReference type="InterPro" id="IPR052038">
    <property type="entry name" value="Type-VII_TA_antitoxin"/>
</dbReference>
<dbReference type="PANTHER" id="PTHR33571">
    <property type="entry name" value="SSL8005 PROTEIN"/>
    <property type="match status" value="1"/>
</dbReference>
<comment type="caution">
    <text evidence="11">The sequence shown here is derived from an EMBL/GenBank/DDBJ whole genome shotgun (WGS) entry which is preliminary data.</text>
</comment>
<dbReference type="OrthoDB" id="9803128at2"/>